<dbReference type="Proteomes" id="UP000499080">
    <property type="component" value="Unassembled WGS sequence"/>
</dbReference>
<feature type="compositionally biased region" description="Polar residues" evidence="1">
    <location>
        <begin position="73"/>
        <end position="85"/>
    </location>
</feature>
<keyword evidence="3" id="KW-1185">Reference proteome</keyword>
<evidence type="ECO:0000313" key="3">
    <source>
        <dbReference type="Proteomes" id="UP000499080"/>
    </source>
</evidence>
<dbReference type="EMBL" id="BGPR01000357">
    <property type="protein sequence ID" value="GBM15250.1"/>
    <property type="molecule type" value="Genomic_DNA"/>
</dbReference>
<feature type="compositionally biased region" description="Basic and acidic residues" evidence="1">
    <location>
        <begin position="19"/>
        <end position="30"/>
    </location>
</feature>
<protein>
    <submittedName>
        <fullName evidence="2">Uncharacterized protein</fullName>
    </submittedName>
</protein>
<evidence type="ECO:0000256" key="1">
    <source>
        <dbReference type="SAM" id="MobiDB-lite"/>
    </source>
</evidence>
<comment type="caution">
    <text evidence="2">The sequence shown here is derived from an EMBL/GenBank/DDBJ whole genome shotgun (WGS) entry which is preliminary data.</text>
</comment>
<name>A0A4Y2DER3_ARAVE</name>
<accession>A0A4Y2DER3</accession>
<dbReference type="AlphaFoldDB" id="A0A4Y2DER3"/>
<sequence length="85" mass="9527">MTQRLTYHLSPPPKTDVTASRDKKSVDSHQRATKQNSNTRRDSKKDTAGLQGSYKGLRTRLPQGSCRLRPCGNLSQRNTQSRLAS</sequence>
<gene>
    <name evidence="2" type="ORF">AVEN_144039_1</name>
</gene>
<feature type="region of interest" description="Disordered" evidence="1">
    <location>
        <begin position="1"/>
        <end position="85"/>
    </location>
</feature>
<proteinExistence type="predicted"/>
<organism evidence="2 3">
    <name type="scientific">Araneus ventricosus</name>
    <name type="common">Orbweaver spider</name>
    <name type="synonym">Epeira ventricosa</name>
    <dbReference type="NCBI Taxonomy" id="182803"/>
    <lineage>
        <taxon>Eukaryota</taxon>
        <taxon>Metazoa</taxon>
        <taxon>Ecdysozoa</taxon>
        <taxon>Arthropoda</taxon>
        <taxon>Chelicerata</taxon>
        <taxon>Arachnida</taxon>
        <taxon>Araneae</taxon>
        <taxon>Araneomorphae</taxon>
        <taxon>Entelegynae</taxon>
        <taxon>Araneoidea</taxon>
        <taxon>Araneidae</taxon>
        <taxon>Araneus</taxon>
    </lineage>
</organism>
<reference evidence="2 3" key="1">
    <citation type="journal article" date="2019" name="Sci. Rep.">
        <title>Orb-weaving spider Araneus ventricosus genome elucidates the spidroin gene catalogue.</title>
        <authorList>
            <person name="Kono N."/>
            <person name="Nakamura H."/>
            <person name="Ohtoshi R."/>
            <person name="Moran D.A.P."/>
            <person name="Shinohara A."/>
            <person name="Yoshida Y."/>
            <person name="Fujiwara M."/>
            <person name="Mori M."/>
            <person name="Tomita M."/>
            <person name="Arakawa K."/>
        </authorList>
    </citation>
    <scope>NUCLEOTIDE SEQUENCE [LARGE SCALE GENOMIC DNA]</scope>
</reference>
<evidence type="ECO:0000313" key="2">
    <source>
        <dbReference type="EMBL" id="GBM15250.1"/>
    </source>
</evidence>